<name>A0A2R4SVS6_9ACTN</name>
<dbReference type="GO" id="GO:0005506">
    <property type="term" value="F:iron ion binding"/>
    <property type="evidence" value="ECO:0007669"/>
    <property type="project" value="InterPro"/>
</dbReference>
<accession>A0A2R4SVS6</accession>
<evidence type="ECO:0008006" key="5">
    <source>
        <dbReference type="Google" id="ProtNLM"/>
    </source>
</evidence>
<gene>
    <name evidence="3" type="ORF">SLUN_00480</name>
</gene>
<dbReference type="GeneID" id="55653776"/>
<protein>
    <recommendedName>
        <fullName evidence="5">Cytochrome P450</fullName>
    </recommendedName>
</protein>
<dbReference type="PRINTS" id="PR00359">
    <property type="entry name" value="BP450"/>
</dbReference>
<dbReference type="InterPro" id="IPR036396">
    <property type="entry name" value="Cyt_P450_sf"/>
</dbReference>
<proteinExistence type="inferred from homology"/>
<dbReference type="RefSeq" id="WP_108146660.1">
    <property type="nucleotide sequence ID" value="NZ_CP026304.1"/>
</dbReference>
<dbReference type="EMBL" id="CP026304">
    <property type="protein sequence ID" value="AVZ70965.1"/>
    <property type="molecule type" value="Genomic_DNA"/>
</dbReference>
<dbReference type="InterPro" id="IPR002397">
    <property type="entry name" value="Cyt_P450_B"/>
</dbReference>
<dbReference type="SUPFAM" id="SSF48264">
    <property type="entry name" value="Cytochrome P450"/>
    <property type="match status" value="1"/>
</dbReference>
<sequence>MDPDACYAALRRLGPIVPVVCGEDAGWGWLVLGSKEVLEVLGNDDGAWSPDSRRWHGDVPARRRRPDRLLRWRPGIQSGHSTSGEPAPLPSPQARALGELAPCTPDFIQQLVDELIDECAPQGRTDLMGQFAQRLPLLVMMGLLGMDERYAAGVGQSVPDLLERKPHSDQASPRLDELLLQLVEEKSQAPGRDLASWMIYYGREFSGQELAHQARLLLLAVVEGCTALMGSVLFPLLPDPGGRQPDGQRTDVPQITGSVMRHSPATPELFGRVAARDTSLGGVFIREGDLVIVSLAAAGGDPVPSPPDLAVADAPGAGAGDAGATQDLMWLVVMTAVDRLAFRLRDLRLSMPARELLWKQALTVRYPQSLPVQFLPGQPCITGDVRWLPDTDFTSAPPPLPPATTPTDPASASWRSLWQGSRRK</sequence>
<dbReference type="GO" id="GO:0004497">
    <property type="term" value="F:monooxygenase activity"/>
    <property type="evidence" value="ECO:0007669"/>
    <property type="project" value="InterPro"/>
</dbReference>
<dbReference type="AlphaFoldDB" id="A0A2R4SVS6"/>
<comment type="similarity">
    <text evidence="1">Belongs to the cytochrome P450 family.</text>
</comment>
<evidence type="ECO:0000256" key="1">
    <source>
        <dbReference type="ARBA" id="ARBA00010617"/>
    </source>
</evidence>
<evidence type="ECO:0000313" key="4">
    <source>
        <dbReference type="Proteomes" id="UP000244201"/>
    </source>
</evidence>
<dbReference type="GO" id="GO:0016705">
    <property type="term" value="F:oxidoreductase activity, acting on paired donors, with incorporation or reduction of molecular oxygen"/>
    <property type="evidence" value="ECO:0007669"/>
    <property type="project" value="InterPro"/>
</dbReference>
<organism evidence="3 4">
    <name type="scientific">Streptomyces lunaelactis</name>
    <dbReference type="NCBI Taxonomy" id="1535768"/>
    <lineage>
        <taxon>Bacteria</taxon>
        <taxon>Bacillati</taxon>
        <taxon>Actinomycetota</taxon>
        <taxon>Actinomycetes</taxon>
        <taxon>Kitasatosporales</taxon>
        <taxon>Streptomycetaceae</taxon>
        <taxon>Streptomyces</taxon>
    </lineage>
</organism>
<dbReference type="OrthoDB" id="4133219at2"/>
<dbReference type="Proteomes" id="UP000244201">
    <property type="component" value="Chromosome"/>
</dbReference>
<evidence type="ECO:0000256" key="2">
    <source>
        <dbReference type="SAM" id="MobiDB-lite"/>
    </source>
</evidence>
<keyword evidence="4" id="KW-1185">Reference proteome</keyword>
<dbReference type="PANTHER" id="PTHR46696:SF1">
    <property type="entry name" value="CYTOCHROME P450 YJIB-RELATED"/>
    <property type="match status" value="1"/>
</dbReference>
<evidence type="ECO:0000313" key="3">
    <source>
        <dbReference type="EMBL" id="AVZ70965.1"/>
    </source>
</evidence>
<dbReference type="Gene3D" id="1.10.630.10">
    <property type="entry name" value="Cytochrome P450"/>
    <property type="match status" value="1"/>
</dbReference>
<feature type="region of interest" description="Disordered" evidence="2">
    <location>
        <begin position="72"/>
        <end position="95"/>
    </location>
</feature>
<dbReference type="GO" id="GO:0020037">
    <property type="term" value="F:heme binding"/>
    <property type="evidence" value="ECO:0007669"/>
    <property type="project" value="InterPro"/>
</dbReference>
<dbReference type="PANTHER" id="PTHR46696">
    <property type="entry name" value="P450, PUTATIVE (EUROFUNG)-RELATED"/>
    <property type="match status" value="1"/>
</dbReference>
<dbReference type="KEGG" id="slk:SLUN_00480"/>
<reference evidence="3 4" key="1">
    <citation type="submission" date="2018-01" db="EMBL/GenBank/DDBJ databases">
        <title>Complete genome sequence of Streptomyces lunaelactis MM109T, a Ferroverdin A producer isolated from cave moonmilk deposits.</title>
        <authorList>
            <person name="Naome A."/>
            <person name="Martinet L."/>
            <person name="Maciejewska M."/>
            <person name="Anderssen S."/>
            <person name="Adam D."/>
            <person name="Tenconi E."/>
            <person name="Deflandre B."/>
            <person name="Arguelles-Arias A."/>
            <person name="Calusinska M."/>
            <person name="Copieters W."/>
            <person name="Karim L."/>
            <person name="Hanikenne M."/>
            <person name="Baurain D."/>
            <person name="van Wezel G."/>
            <person name="Smargiasso N."/>
            <person name="de Pauw E."/>
            <person name="Delfosse P."/>
            <person name="Rigali S."/>
        </authorList>
    </citation>
    <scope>NUCLEOTIDE SEQUENCE [LARGE SCALE GENOMIC DNA]</scope>
    <source>
        <strain evidence="3 4">MM109</strain>
    </source>
</reference>
<feature type="region of interest" description="Disordered" evidence="2">
    <location>
        <begin position="391"/>
        <end position="424"/>
    </location>
</feature>
<feature type="compositionally biased region" description="Polar residues" evidence="2">
    <location>
        <begin position="414"/>
        <end position="424"/>
    </location>
</feature>